<organism evidence="1">
    <name type="scientific">hydrothermal vent metagenome</name>
    <dbReference type="NCBI Taxonomy" id="652676"/>
    <lineage>
        <taxon>unclassified sequences</taxon>
        <taxon>metagenomes</taxon>
        <taxon>ecological metagenomes</taxon>
    </lineage>
</organism>
<dbReference type="EMBL" id="UOFS01000049">
    <property type="protein sequence ID" value="VAX01417.1"/>
    <property type="molecule type" value="Genomic_DNA"/>
</dbReference>
<protein>
    <submittedName>
        <fullName evidence="1">Uncharacterized protein</fullName>
    </submittedName>
</protein>
<reference evidence="1" key="1">
    <citation type="submission" date="2018-06" db="EMBL/GenBank/DDBJ databases">
        <authorList>
            <person name="Zhirakovskaya E."/>
        </authorList>
    </citation>
    <scope>NUCLEOTIDE SEQUENCE</scope>
</reference>
<accession>A0A3B1B8P5</accession>
<dbReference type="AlphaFoldDB" id="A0A3B1B8P5"/>
<gene>
    <name evidence="1" type="ORF">MNBD_GAMMA22-1946</name>
</gene>
<proteinExistence type="predicted"/>
<name>A0A3B1B8P5_9ZZZZ</name>
<evidence type="ECO:0000313" key="1">
    <source>
        <dbReference type="EMBL" id="VAX01417.1"/>
    </source>
</evidence>
<sequence length="285" mass="32026">MFGSNIYVVVLIFIFSFYSQASVLAKISEDPRGAFISKLINESSGSKQVKKSNNPDVKKIYQQAKDLLDDASEQFTLGNIKQGSLLLDKSAKKMFSAIRLARPQKLGTVKKKHDYDNRKKTVYALRKALNRINTGKNTDEQKKINAQLDKILAMSASLEQLGKYSSAKIELDKAYALLQSSIELVRGGQTLVRSLNFATPEDEYKYELDRYNTHKMLIKLLLGEKNNSDYVQKAVLKFTTQATLLKKQAETAAIDKQFKEAISLLEKSTKQLVRAIRSAGVYIPG</sequence>